<gene>
    <name evidence="1" type="ORF">KCG49_12950</name>
</gene>
<name>A0A9X1JQR4_9FLAO</name>
<keyword evidence="2" id="KW-1185">Reference proteome</keyword>
<dbReference type="Proteomes" id="UP001138894">
    <property type="component" value="Unassembled WGS sequence"/>
</dbReference>
<sequence>MDAKTSLHEIQKITCNDDSCQKEFSVITSPIYTVVTRPTVESNLGIRGADTIEEGPIDDYIVVKCPCGKNTQRVYLKINKDE</sequence>
<evidence type="ECO:0000313" key="1">
    <source>
        <dbReference type="EMBL" id="MBV7270099.1"/>
    </source>
</evidence>
<reference evidence="1" key="1">
    <citation type="submission" date="2021-04" db="EMBL/GenBank/DDBJ databases">
        <authorList>
            <person name="Pira H."/>
            <person name="Risdian C."/>
            <person name="Wink J."/>
        </authorList>
    </citation>
    <scope>NUCLEOTIDE SEQUENCE</scope>
    <source>
        <strain evidence="1">WHY3</strain>
    </source>
</reference>
<evidence type="ECO:0000313" key="2">
    <source>
        <dbReference type="Proteomes" id="UP001138894"/>
    </source>
</evidence>
<accession>A0A9X1JQR4</accession>
<dbReference type="AlphaFoldDB" id="A0A9X1JQR4"/>
<comment type="caution">
    <text evidence="1">The sequence shown here is derived from an EMBL/GenBank/DDBJ whole genome shotgun (WGS) entry which is preliminary data.</text>
</comment>
<proteinExistence type="predicted"/>
<dbReference type="EMBL" id="JAGSPD010000011">
    <property type="protein sequence ID" value="MBV7270099.1"/>
    <property type="molecule type" value="Genomic_DNA"/>
</dbReference>
<protein>
    <submittedName>
        <fullName evidence="1">Uncharacterized protein</fullName>
    </submittedName>
</protein>
<dbReference type="RefSeq" id="WP_218547076.1">
    <property type="nucleotide sequence ID" value="NZ_JAGSPD010000011.1"/>
</dbReference>
<organism evidence="1 2">
    <name type="scientific">Winogradskyella luteola</name>
    <dbReference type="NCBI Taxonomy" id="2828330"/>
    <lineage>
        <taxon>Bacteria</taxon>
        <taxon>Pseudomonadati</taxon>
        <taxon>Bacteroidota</taxon>
        <taxon>Flavobacteriia</taxon>
        <taxon>Flavobacteriales</taxon>
        <taxon>Flavobacteriaceae</taxon>
        <taxon>Winogradskyella</taxon>
    </lineage>
</organism>